<gene>
    <name evidence="3" type="ORF">CAG99_01840</name>
</gene>
<dbReference type="InterPro" id="IPR013762">
    <property type="entry name" value="Integrase-like_cat_sf"/>
</dbReference>
<dbReference type="PROSITE" id="PS51898">
    <property type="entry name" value="TYR_RECOMBINASE"/>
    <property type="match status" value="1"/>
</dbReference>
<keyword evidence="1" id="KW-0233">DNA recombination</keyword>
<dbReference type="GO" id="GO:0006310">
    <property type="term" value="P:DNA recombination"/>
    <property type="evidence" value="ECO:0007669"/>
    <property type="project" value="UniProtKB-KW"/>
</dbReference>
<accession>A0A1W7CSL4</accession>
<dbReference type="SUPFAM" id="SSF56349">
    <property type="entry name" value="DNA breaking-rejoining enzymes"/>
    <property type="match status" value="1"/>
</dbReference>
<dbReference type="KEGG" id="smao:CAG99_01840"/>
<dbReference type="Gene3D" id="1.10.443.10">
    <property type="entry name" value="Intergrase catalytic core"/>
    <property type="match status" value="1"/>
</dbReference>
<evidence type="ECO:0000256" key="1">
    <source>
        <dbReference type="ARBA" id="ARBA00023172"/>
    </source>
</evidence>
<evidence type="ECO:0000313" key="3">
    <source>
        <dbReference type="EMBL" id="ARQ67737.1"/>
    </source>
</evidence>
<sequence length="274" mass="31109">MRHIHNIISGAFSTVVPKLLPVNPAATAHPPTERQIKAAKPDYPTLNDEQTRAFLAGIWTPCGNSRCHEWHHCLRDAPLWTAYIATGCRRSEVLGWKWSLINWDEGSIELDWVVVEVGRGYELRRLTKDGDDKPIIYVDQSLMGVLKIQRERQDREIARLGEKWTDHDLVFARDGWRLRSTDRAGGPQDPDKVTARWRTVRNRLNLPDRFRLHDARASKINNDLDAGENPVEVAANARHHSPGYSMRAYGRRRADSAKKLATASAARIGLDTVS</sequence>
<dbReference type="InterPro" id="IPR011010">
    <property type="entry name" value="DNA_brk_join_enz"/>
</dbReference>
<name>A0A1W7CSL4_9ACTN</name>
<proteinExistence type="predicted"/>
<reference evidence="3 4" key="1">
    <citation type="submission" date="2017-05" db="EMBL/GenBank/DDBJ databases">
        <title>Complete genome sequence of Streptomyces sp. SCSIO 03032 revealed the diverse biosynthetic pathways for its bioactive secondary metabolites.</title>
        <authorList>
            <person name="Ma L."/>
            <person name="Zhu Y."/>
            <person name="Zhang W."/>
            <person name="Zhang G."/>
            <person name="Tian X."/>
            <person name="Zhang S."/>
            <person name="Zhang C."/>
        </authorList>
    </citation>
    <scope>NUCLEOTIDE SEQUENCE [LARGE SCALE GENOMIC DNA]</scope>
    <source>
        <strain evidence="3 4">SCSIO 03032</strain>
    </source>
</reference>
<dbReference type="Proteomes" id="UP000194218">
    <property type="component" value="Chromosome"/>
</dbReference>
<dbReference type="GO" id="GO:0003677">
    <property type="term" value="F:DNA binding"/>
    <property type="evidence" value="ECO:0007669"/>
    <property type="project" value="InterPro"/>
</dbReference>
<organism evidence="3 4">
    <name type="scientific">Streptomyces marincola</name>
    <dbReference type="NCBI Taxonomy" id="2878388"/>
    <lineage>
        <taxon>Bacteria</taxon>
        <taxon>Bacillati</taxon>
        <taxon>Actinomycetota</taxon>
        <taxon>Actinomycetes</taxon>
        <taxon>Kitasatosporales</taxon>
        <taxon>Streptomycetaceae</taxon>
        <taxon>Streptomyces</taxon>
    </lineage>
</organism>
<evidence type="ECO:0000259" key="2">
    <source>
        <dbReference type="PROSITE" id="PS51898"/>
    </source>
</evidence>
<dbReference type="InterPro" id="IPR002104">
    <property type="entry name" value="Integrase_catalytic"/>
</dbReference>
<dbReference type="EMBL" id="CP021121">
    <property type="protein sequence ID" value="ARQ67737.1"/>
    <property type="molecule type" value="Genomic_DNA"/>
</dbReference>
<protein>
    <recommendedName>
        <fullName evidence="2">Tyr recombinase domain-containing protein</fullName>
    </recommendedName>
</protein>
<dbReference type="GO" id="GO:0015074">
    <property type="term" value="P:DNA integration"/>
    <property type="evidence" value="ECO:0007669"/>
    <property type="project" value="InterPro"/>
</dbReference>
<feature type="domain" description="Tyr recombinase" evidence="2">
    <location>
        <begin position="41"/>
        <end position="262"/>
    </location>
</feature>
<evidence type="ECO:0000313" key="4">
    <source>
        <dbReference type="Proteomes" id="UP000194218"/>
    </source>
</evidence>
<dbReference type="AlphaFoldDB" id="A0A1W7CSL4"/>
<keyword evidence="4" id="KW-1185">Reference proteome</keyword>